<dbReference type="PANTHER" id="PTHR43522">
    <property type="entry name" value="TRANSKETOLASE"/>
    <property type="match status" value="1"/>
</dbReference>
<dbReference type="PANTHER" id="PTHR43522:SF2">
    <property type="entry name" value="TRANSKETOLASE 1-RELATED"/>
    <property type="match status" value="1"/>
</dbReference>
<evidence type="ECO:0000313" key="13">
    <source>
        <dbReference type="Proteomes" id="UP001606305"/>
    </source>
</evidence>
<keyword evidence="7" id="KW-0460">Magnesium</keyword>
<dbReference type="Pfam" id="PF02779">
    <property type="entry name" value="Transket_pyr"/>
    <property type="match status" value="1"/>
</dbReference>
<dbReference type="PROSITE" id="PS00801">
    <property type="entry name" value="TRANSKETOLASE_1"/>
    <property type="match status" value="1"/>
</dbReference>
<evidence type="ECO:0000256" key="10">
    <source>
        <dbReference type="NCBIfam" id="TIGR00232"/>
    </source>
</evidence>
<dbReference type="InterPro" id="IPR029061">
    <property type="entry name" value="THDP-binding"/>
</dbReference>
<keyword evidence="6" id="KW-0479">Metal-binding</keyword>
<evidence type="ECO:0000256" key="9">
    <source>
        <dbReference type="ARBA" id="ARBA00049473"/>
    </source>
</evidence>
<comment type="similarity">
    <text evidence="3">Belongs to the transketolase family.</text>
</comment>
<dbReference type="InterPro" id="IPR005478">
    <property type="entry name" value="Transketolase_bac-like"/>
</dbReference>
<dbReference type="InterPro" id="IPR005475">
    <property type="entry name" value="Transketolase-like_Pyr-bd"/>
</dbReference>
<dbReference type="SUPFAM" id="SSF52518">
    <property type="entry name" value="Thiamin diphosphate-binding fold (THDP-binding)"/>
    <property type="match status" value="2"/>
</dbReference>
<dbReference type="InterPro" id="IPR033247">
    <property type="entry name" value="Transketolase_fam"/>
</dbReference>
<reference evidence="12 13" key="1">
    <citation type="submission" date="2024-09" db="EMBL/GenBank/DDBJ databases">
        <title>Novel species of the genus Pelomonas and Roseateles isolated from streams.</title>
        <authorList>
            <person name="Lu H."/>
        </authorList>
    </citation>
    <scope>NUCLEOTIDE SEQUENCE [LARGE SCALE GENOMIC DNA]</scope>
    <source>
        <strain evidence="12 13">BYS96W</strain>
    </source>
</reference>
<evidence type="ECO:0000259" key="11">
    <source>
        <dbReference type="SMART" id="SM00861"/>
    </source>
</evidence>
<feature type="domain" description="Transketolase-like pyrimidine-binding" evidence="11">
    <location>
        <begin position="359"/>
        <end position="534"/>
    </location>
</feature>
<evidence type="ECO:0000256" key="8">
    <source>
        <dbReference type="ARBA" id="ARBA00023052"/>
    </source>
</evidence>
<evidence type="ECO:0000256" key="5">
    <source>
        <dbReference type="ARBA" id="ARBA00022679"/>
    </source>
</evidence>
<accession>A0ABW7G6B9</accession>
<evidence type="ECO:0000256" key="1">
    <source>
        <dbReference type="ARBA" id="ARBA00001946"/>
    </source>
</evidence>
<keyword evidence="5 12" id="KW-0808">Transferase</keyword>
<dbReference type="CDD" id="cd02012">
    <property type="entry name" value="TPP_TK"/>
    <property type="match status" value="1"/>
</dbReference>
<evidence type="ECO:0000256" key="3">
    <source>
        <dbReference type="ARBA" id="ARBA00007131"/>
    </source>
</evidence>
<gene>
    <name evidence="12" type="primary">tkt</name>
    <name evidence="12" type="ORF">ACG00X_11545</name>
</gene>
<comment type="caution">
    <text evidence="12">The sequence shown here is derived from an EMBL/GenBank/DDBJ whole genome shotgun (WGS) entry which is preliminary data.</text>
</comment>
<dbReference type="SMART" id="SM00861">
    <property type="entry name" value="Transket_pyr"/>
    <property type="match status" value="1"/>
</dbReference>
<proteinExistence type="inferred from homology"/>
<dbReference type="Gene3D" id="3.40.50.920">
    <property type="match status" value="1"/>
</dbReference>
<dbReference type="EMBL" id="JBIGIA010000007">
    <property type="protein sequence ID" value="MFG6457468.1"/>
    <property type="molecule type" value="Genomic_DNA"/>
</dbReference>
<comment type="cofactor">
    <cofactor evidence="2">
        <name>thiamine diphosphate</name>
        <dbReference type="ChEBI" id="CHEBI:58937"/>
    </cofactor>
</comment>
<keyword evidence="13" id="KW-1185">Reference proteome</keyword>
<dbReference type="CDD" id="cd07033">
    <property type="entry name" value="TPP_PYR_DXS_TK_like"/>
    <property type="match status" value="1"/>
</dbReference>
<dbReference type="Pfam" id="PF22613">
    <property type="entry name" value="Transketolase_C_1"/>
    <property type="match status" value="1"/>
</dbReference>
<dbReference type="InterPro" id="IPR055152">
    <property type="entry name" value="Transketolase-like_C_2"/>
</dbReference>
<keyword evidence="8" id="KW-0786">Thiamine pyrophosphate</keyword>
<dbReference type="Gene3D" id="3.40.50.970">
    <property type="match status" value="2"/>
</dbReference>
<evidence type="ECO:0000256" key="4">
    <source>
        <dbReference type="ARBA" id="ARBA00013152"/>
    </source>
</evidence>
<evidence type="ECO:0000313" key="12">
    <source>
        <dbReference type="EMBL" id="MFG6457468.1"/>
    </source>
</evidence>
<protein>
    <recommendedName>
        <fullName evidence="4 10">Transketolase</fullName>
        <ecNumber evidence="4 10">2.2.1.1</ecNumber>
    </recommendedName>
</protein>
<evidence type="ECO:0000256" key="6">
    <source>
        <dbReference type="ARBA" id="ARBA00022723"/>
    </source>
</evidence>
<evidence type="ECO:0000256" key="7">
    <source>
        <dbReference type="ARBA" id="ARBA00022842"/>
    </source>
</evidence>
<evidence type="ECO:0000256" key="2">
    <source>
        <dbReference type="ARBA" id="ARBA00001964"/>
    </source>
</evidence>
<dbReference type="InterPro" id="IPR009014">
    <property type="entry name" value="Transketo_C/PFOR_II"/>
</dbReference>
<dbReference type="SUPFAM" id="SSF52922">
    <property type="entry name" value="TK C-terminal domain-like"/>
    <property type="match status" value="1"/>
</dbReference>
<dbReference type="Proteomes" id="UP001606305">
    <property type="component" value="Unassembled WGS sequence"/>
</dbReference>
<comment type="cofactor">
    <cofactor evidence="1">
        <name>Mg(2+)</name>
        <dbReference type="ChEBI" id="CHEBI:18420"/>
    </cofactor>
</comment>
<dbReference type="Pfam" id="PF00456">
    <property type="entry name" value="Transketolase_N"/>
    <property type="match status" value="1"/>
</dbReference>
<dbReference type="EC" id="2.2.1.1" evidence="4 10"/>
<name>A0ABW7G6B9_9BURK</name>
<dbReference type="NCBIfam" id="TIGR00232">
    <property type="entry name" value="tktlase_bact"/>
    <property type="match status" value="1"/>
</dbReference>
<organism evidence="12 13">
    <name type="scientific">Pelomonas nitida</name>
    <dbReference type="NCBI Taxonomy" id="3299027"/>
    <lineage>
        <taxon>Bacteria</taxon>
        <taxon>Pseudomonadati</taxon>
        <taxon>Pseudomonadota</taxon>
        <taxon>Betaproteobacteria</taxon>
        <taxon>Burkholderiales</taxon>
        <taxon>Sphaerotilaceae</taxon>
        <taxon>Roseateles</taxon>
    </lineage>
</organism>
<dbReference type="InterPro" id="IPR049557">
    <property type="entry name" value="Transketolase_CS"/>
</dbReference>
<comment type="catalytic activity">
    <reaction evidence="9">
        <text>D-sedoheptulose 7-phosphate + D-glyceraldehyde 3-phosphate = aldehydo-D-ribose 5-phosphate + D-xylulose 5-phosphate</text>
        <dbReference type="Rhea" id="RHEA:10508"/>
        <dbReference type="ChEBI" id="CHEBI:57483"/>
        <dbReference type="ChEBI" id="CHEBI:57737"/>
        <dbReference type="ChEBI" id="CHEBI:58273"/>
        <dbReference type="ChEBI" id="CHEBI:59776"/>
        <dbReference type="EC" id="2.2.1.1"/>
    </reaction>
</comment>
<dbReference type="InterPro" id="IPR005474">
    <property type="entry name" value="Transketolase_N"/>
</dbReference>
<dbReference type="GO" id="GO:0004802">
    <property type="term" value="F:transketolase activity"/>
    <property type="evidence" value="ECO:0007669"/>
    <property type="project" value="UniProtKB-EC"/>
</dbReference>
<sequence>MTASTASPTLMANAIRALAMDAVQAANSGHPGAPMGMADIGVALWARHLKHNPANPHWADRDRFVLSNGHGSMLIYALLHLTGYDLPIEELKAFRQMHSKTPGHPEVGITAGVETTTGPLGQGVTNAVGLALAEKLMARDFNRDGHEIVNHHTYVFLGDGCLMEGISHEAAALAGAWKLNKLIAIYDDNGISIDGQVAPWFADDTAKRFQAYGWNVVGPVDGHDIDAVDAAIAEARKSADKPTLVIAKTHIGKGSPNRANTSKAHGEPLGAEEIKLTREAIGWTHEPFVIPADIYAAWDAKAAGAAAEEQWEQRFDAYATAHPELAAEFQRRMAGVLPENFAQIAVDAVVKAHADAQTVASRKASQIALEAFTAQLPEMLGGSADLTGSNLTNTSSTPNLRFDAAGTPNNGRHINYGVREFGMAAIMNGIALHGGFIPYGGTFLTFSDYSRNAIRMAALMKTRVIHVMTHDSIGLGEDGPTHQSIEHVASLRLIPGLDVWRPADTTETVVAWTMALGNAQRPSLLALSRQNLAYSPKTNVDEIAKGAYVLSEPAKGKAKAIIIATGSEVQLAMAAQKLLADEGVKVRVVSMPSTNVFDRQDKDYKKTVLPKGLPRVAVEMGVSDFWWKYGVDAVVGIDTFGESAPAPVLFKHFGFTPENVAATVKAVLKKK</sequence>